<sequence length="244" mass="27164">MMVFRLSFFGAFFVDGSLFLVQLLVFSSIYSQVDSIGGWTQGEMYIFIGTFSLINALNMVLFFFGINGIPAKIANGNLDHYLTKPMNPLLRLTFENINPGSVPLLFLSMGIIGYGLSQTTVDMTVWNMGGYVLLVLLMTVLWYDVGLILRTIPFFVISAGNITRLEELLELCMKVPGTLFKGAFKVLFYFVLPYGIMSTLPTQFIAGKLGAAGIMYGLLTVVCFTCIALWFWSFGLRHYKSASS</sequence>
<protein>
    <submittedName>
        <fullName evidence="1">ABC transporter permease</fullName>
    </submittedName>
</protein>
<comment type="caution">
    <text evidence="1">The sequence shown here is derived from an EMBL/GenBank/DDBJ whole genome shotgun (WGS) entry which is preliminary data.</text>
</comment>
<evidence type="ECO:0000313" key="1">
    <source>
        <dbReference type="EMBL" id="MFM9328430.1"/>
    </source>
</evidence>
<proteinExistence type="predicted"/>
<reference evidence="1" key="1">
    <citation type="submission" date="2024-12" db="EMBL/GenBank/DDBJ databases">
        <authorList>
            <person name="Wu N."/>
        </authorList>
    </citation>
    <scope>NUCLEOTIDE SEQUENCE</scope>
    <source>
        <strain evidence="1">P15</strain>
    </source>
</reference>
<accession>A0ACC7NW79</accession>
<organism evidence="1 2">
    <name type="scientific">Paenibacillus mesotrionivorans</name>
    <dbReference type="NCBI Taxonomy" id="3160968"/>
    <lineage>
        <taxon>Bacteria</taxon>
        <taxon>Bacillati</taxon>
        <taxon>Bacillota</taxon>
        <taxon>Bacilli</taxon>
        <taxon>Bacillales</taxon>
        <taxon>Paenibacillaceae</taxon>
        <taxon>Paenibacillus</taxon>
    </lineage>
</organism>
<dbReference type="Proteomes" id="UP001631969">
    <property type="component" value="Unassembled WGS sequence"/>
</dbReference>
<evidence type="ECO:0000313" key="2">
    <source>
        <dbReference type="Proteomes" id="UP001631969"/>
    </source>
</evidence>
<name>A0ACC7NW79_9BACL</name>
<keyword evidence="2" id="KW-1185">Reference proteome</keyword>
<gene>
    <name evidence="1" type="ORF">ACI1P1_09040</name>
</gene>
<dbReference type="EMBL" id="JBJURJ010000005">
    <property type="protein sequence ID" value="MFM9328430.1"/>
    <property type="molecule type" value="Genomic_DNA"/>
</dbReference>